<dbReference type="AlphaFoldDB" id="A0AAD5QEG5"/>
<evidence type="ECO:0000313" key="2">
    <source>
        <dbReference type="Proteomes" id="UP001196413"/>
    </source>
</evidence>
<evidence type="ECO:0000313" key="1">
    <source>
        <dbReference type="EMBL" id="KAJ1348267.1"/>
    </source>
</evidence>
<dbReference type="EMBL" id="JAHQIW010000466">
    <property type="protein sequence ID" value="KAJ1348267.1"/>
    <property type="molecule type" value="Genomic_DNA"/>
</dbReference>
<protein>
    <submittedName>
        <fullName evidence="1">Uncharacterized protein</fullName>
    </submittedName>
</protein>
<name>A0AAD5QEG5_PARTN</name>
<gene>
    <name evidence="1" type="ORF">KIN20_003528</name>
</gene>
<dbReference type="Proteomes" id="UP001196413">
    <property type="component" value="Unassembled WGS sequence"/>
</dbReference>
<comment type="caution">
    <text evidence="1">The sequence shown here is derived from an EMBL/GenBank/DDBJ whole genome shotgun (WGS) entry which is preliminary data.</text>
</comment>
<proteinExistence type="predicted"/>
<keyword evidence="2" id="KW-1185">Reference proteome</keyword>
<accession>A0AAD5QEG5</accession>
<organism evidence="1 2">
    <name type="scientific">Parelaphostrongylus tenuis</name>
    <name type="common">Meningeal worm</name>
    <dbReference type="NCBI Taxonomy" id="148309"/>
    <lineage>
        <taxon>Eukaryota</taxon>
        <taxon>Metazoa</taxon>
        <taxon>Ecdysozoa</taxon>
        <taxon>Nematoda</taxon>
        <taxon>Chromadorea</taxon>
        <taxon>Rhabditida</taxon>
        <taxon>Rhabditina</taxon>
        <taxon>Rhabditomorpha</taxon>
        <taxon>Strongyloidea</taxon>
        <taxon>Metastrongylidae</taxon>
        <taxon>Parelaphostrongylus</taxon>
    </lineage>
</organism>
<reference evidence="1" key="1">
    <citation type="submission" date="2021-06" db="EMBL/GenBank/DDBJ databases">
        <title>Parelaphostrongylus tenuis whole genome reference sequence.</title>
        <authorList>
            <person name="Garwood T.J."/>
            <person name="Larsen P.A."/>
            <person name="Fountain-Jones N.M."/>
            <person name="Garbe J.R."/>
            <person name="Macchietto M.G."/>
            <person name="Kania S.A."/>
            <person name="Gerhold R.W."/>
            <person name="Richards J.E."/>
            <person name="Wolf T.M."/>
        </authorList>
    </citation>
    <scope>NUCLEOTIDE SEQUENCE</scope>
    <source>
        <strain evidence="1">MNPRO001-30</strain>
        <tissue evidence="1">Meninges</tissue>
    </source>
</reference>
<sequence>MSRPREVAQFHQFYDKLHCLQKSCMAVDVTGHRRRQVLLKSRKCKATRCQGNKEEVDRFRLETLGSAVFARIQVCPGESKALALQLGTLHWEAPAGHV</sequence>